<proteinExistence type="predicted"/>
<dbReference type="HOGENOM" id="CLU_004184_7_5_1"/>
<feature type="domain" description="Heterokaryon incompatibility" evidence="1">
    <location>
        <begin position="66"/>
        <end position="245"/>
    </location>
</feature>
<dbReference type="VEuPathDB" id="FungiDB:CHGG_10558"/>
<protein>
    <recommendedName>
        <fullName evidence="1">Heterokaryon incompatibility domain-containing protein</fullName>
    </recommendedName>
</protein>
<dbReference type="GeneID" id="4395937"/>
<accession>Q2GN96</accession>
<dbReference type="PANTHER" id="PTHR24148">
    <property type="entry name" value="ANKYRIN REPEAT DOMAIN-CONTAINING PROTEIN 39 HOMOLOG-RELATED"/>
    <property type="match status" value="1"/>
</dbReference>
<reference evidence="3" key="1">
    <citation type="journal article" date="2015" name="Genome Announc.">
        <title>Draft genome sequence of the cellulolytic fungus Chaetomium globosum.</title>
        <authorList>
            <person name="Cuomo C.A."/>
            <person name="Untereiner W.A."/>
            <person name="Ma L.-J."/>
            <person name="Grabherr M."/>
            <person name="Birren B.W."/>
        </authorList>
    </citation>
    <scope>NUCLEOTIDE SEQUENCE [LARGE SCALE GENOMIC DNA]</scope>
    <source>
        <strain evidence="3">ATCC 6205 / CBS 148.51 / DSM 1962 / NBRC 6347 / NRRL 1970</strain>
    </source>
</reference>
<gene>
    <name evidence="2" type="ORF">CHGG_10558</name>
</gene>
<organism evidence="2 3">
    <name type="scientific">Chaetomium globosum (strain ATCC 6205 / CBS 148.51 / DSM 1962 / NBRC 6347 / NRRL 1970)</name>
    <name type="common">Soil fungus</name>
    <dbReference type="NCBI Taxonomy" id="306901"/>
    <lineage>
        <taxon>Eukaryota</taxon>
        <taxon>Fungi</taxon>
        <taxon>Dikarya</taxon>
        <taxon>Ascomycota</taxon>
        <taxon>Pezizomycotina</taxon>
        <taxon>Sordariomycetes</taxon>
        <taxon>Sordariomycetidae</taxon>
        <taxon>Sordariales</taxon>
        <taxon>Chaetomiaceae</taxon>
        <taxon>Chaetomium</taxon>
    </lineage>
</organism>
<dbReference type="EMBL" id="CH408035">
    <property type="protein sequence ID" value="EAQ84154.1"/>
    <property type="molecule type" value="Genomic_DNA"/>
</dbReference>
<dbReference type="PANTHER" id="PTHR24148:SF64">
    <property type="entry name" value="HETEROKARYON INCOMPATIBILITY DOMAIN-CONTAINING PROTEIN"/>
    <property type="match status" value="1"/>
</dbReference>
<dbReference type="InParanoid" id="Q2GN96"/>
<dbReference type="InterPro" id="IPR052895">
    <property type="entry name" value="HetReg/Transcr_Mod"/>
</dbReference>
<evidence type="ECO:0000313" key="2">
    <source>
        <dbReference type="EMBL" id="EAQ84154.1"/>
    </source>
</evidence>
<evidence type="ECO:0000259" key="1">
    <source>
        <dbReference type="Pfam" id="PF06985"/>
    </source>
</evidence>
<dbReference type="InterPro" id="IPR010730">
    <property type="entry name" value="HET"/>
</dbReference>
<sequence>MPAHEDVQPSSSRPNEPVMTEFQYTKLTPNSSEIRLMTLQPGDQNAPIACTVDVHLLNDNPSLPEYETLSYAWGGEGEKQDIKVNEDYNLKIGKNLWDALRRIRKADGDRTLWVDAICINQSDRDEKEKQLPRVGAIYKNCKNCMIWLGVPSLPTPPPSTSPGAADSPPLSAAAAAIELLGMFASCLPTSGGVKHLSQLECFTVADAEREPRERTDVNDLYTGHFEALTALLELDWWKRTWVIQELALPAHIEFLVDDKMFQYEDLKKAVEGLVYHSTRACCKKHRLGLRALGFEAVVTMEEKIASMVFVRQQRLDNKHITFTQLRRRFCGSQVSWKRDFFYGFLGIVTGSTPLSPSYKLPLRTAISEATYACVTKETDGVALLLGERLFRSQNPYTRLHVPSWVSDACFCTFPQKWGLVERRRLSMYESFNAGQNGTGQSSPRQNSAERQTFVNNLSMSKNGILVTESYQIGKIDEVGDVLVDTNQWTTVPRVLLSWMEMAGISPLTWPASPVDLDEGKMVFWRTMINDSVEKDGDDSVEEVGESPQYQRPSIADSYQELHKLWEAIGHQTLRAFFPSSAEGAQTPRTKPDPHHSVLHNAVVSLNPKLVYHLLACLWERRLFKANGKIGLSPRDTEKGDEIHVILGCPAPFILRPLGKPGSPGAAFEIGDRETDPLPQYMVVGNGFFDGYMGGRTAVVSGHQPRKVAIH</sequence>
<dbReference type="Pfam" id="PF06985">
    <property type="entry name" value="HET"/>
    <property type="match status" value="1"/>
</dbReference>
<dbReference type="AlphaFoldDB" id="Q2GN96"/>
<evidence type="ECO:0000313" key="3">
    <source>
        <dbReference type="Proteomes" id="UP000001056"/>
    </source>
</evidence>
<dbReference type="OrthoDB" id="3557394at2759"/>
<name>Q2GN96_CHAGB</name>
<dbReference type="Proteomes" id="UP000001056">
    <property type="component" value="Unassembled WGS sequence"/>
</dbReference>
<dbReference type="eggNOG" id="ENOG502SIQP">
    <property type="taxonomic scope" value="Eukaryota"/>
</dbReference>
<dbReference type="OMA" id="NIFRIAT"/>
<keyword evidence="3" id="KW-1185">Reference proteome</keyword>
<dbReference type="RefSeq" id="XP_001228485.1">
    <property type="nucleotide sequence ID" value="XM_001228484.1"/>
</dbReference>